<dbReference type="AlphaFoldDB" id="A0A835NDQ5"/>
<evidence type="ECO:0000313" key="2">
    <source>
        <dbReference type="EMBL" id="KAG0113349.1"/>
    </source>
</evidence>
<dbReference type="EMBL" id="JADDUC010000459">
    <property type="protein sequence ID" value="KAG0113349.1"/>
    <property type="molecule type" value="Genomic_DNA"/>
</dbReference>
<reference evidence="3" key="3">
    <citation type="submission" date="2022-01" db="EMBL/GenBank/DDBJ databases">
        <authorList>
            <person name="Rubenstein D.R."/>
        </authorList>
    </citation>
    <scope>NUCLEOTIDE SEQUENCE</scope>
    <source>
        <strain evidence="3">SS15</strain>
        <tissue evidence="3">Liver</tissue>
    </source>
</reference>
<keyword evidence="4" id="KW-1185">Reference proteome</keyword>
<feature type="compositionally biased region" description="Basic and acidic residues" evidence="1">
    <location>
        <begin position="91"/>
        <end position="100"/>
    </location>
</feature>
<evidence type="ECO:0000313" key="3">
    <source>
        <dbReference type="EMBL" id="KAI1229668.1"/>
    </source>
</evidence>
<sequence length="180" mass="19293">MHTPAPLREVDPEQRGGAADGGGRAPVPVPQAHDHQGPAQEVPDQTYRAEQRRHRQRPGPAAQASRPRTKTHRGQDALLPQGVGNPQIHTDPPKTHRDPPEQSQVPLEGCPGQESQKSRMIPTPKSHFLSIHPPLHVPPLSPQPALSSCPPFSFPYSCEQTHCFPAPSPGISGGPGISLG</sequence>
<comment type="caution">
    <text evidence="2">The sequence shown here is derived from an EMBL/GenBank/DDBJ whole genome shotgun (WGS) entry which is preliminary data.</text>
</comment>
<dbReference type="Proteomes" id="UP000618051">
    <property type="component" value="Unassembled WGS sequence"/>
</dbReference>
<evidence type="ECO:0000313" key="4">
    <source>
        <dbReference type="Proteomes" id="UP000618051"/>
    </source>
</evidence>
<dbReference type="EMBL" id="JADDUC020000037">
    <property type="protein sequence ID" value="KAI1229668.1"/>
    <property type="molecule type" value="Genomic_DNA"/>
</dbReference>
<reference evidence="2" key="1">
    <citation type="submission" date="2020-10" db="EMBL/GenBank/DDBJ databases">
        <title>Feather gene expression reveals the developmental basis of iridescence in African starlings.</title>
        <authorList>
            <person name="Rubenstein D.R."/>
        </authorList>
    </citation>
    <scope>NUCLEOTIDE SEQUENCE</scope>
    <source>
        <strain evidence="2">SS15</strain>
        <tissue evidence="2">Liver</tissue>
    </source>
</reference>
<protein>
    <submittedName>
        <fullName evidence="2">Uncharacterized protein</fullName>
    </submittedName>
</protein>
<evidence type="ECO:0000256" key="1">
    <source>
        <dbReference type="SAM" id="MobiDB-lite"/>
    </source>
</evidence>
<reference evidence="3 4" key="2">
    <citation type="journal article" date="2021" name="J. Hered.">
        <title>Feather Gene Expression Elucidates the Developmental Basis of Plumage Iridescence in African Starlings.</title>
        <authorList>
            <person name="Rubenstein D.R."/>
            <person name="Corvelo A."/>
            <person name="MacManes M.D."/>
            <person name="Maia R."/>
            <person name="Narzisi G."/>
            <person name="Rousaki A."/>
            <person name="Vandenabeele P."/>
            <person name="Shawkey M.D."/>
            <person name="Solomon J."/>
        </authorList>
    </citation>
    <scope>NUCLEOTIDE SEQUENCE [LARGE SCALE GENOMIC DNA]</scope>
    <source>
        <strain evidence="3">SS15</strain>
    </source>
</reference>
<gene>
    <name evidence="3" type="ORF">IHE44_0011000</name>
    <name evidence="2" type="ORF">IHE44_010719</name>
</gene>
<name>A0A835NDQ5_9PASS</name>
<feature type="region of interest" description="Disordered" evidence="1">
    <location>
        <begin position="1"/>
        <end position="135"/>
    </location>
</feature>
<accession>A0A835NDQ5</accession>
<organism evidence="2">
    <name type="scientific">Lamprotornis superbus</name>
    <dbReference type="NCBI Taxonomy" id="245042"/>
    <lineage>
        <taxon>Eukaryota</taxon>
        <taxon>Metazoa</taxon>
        <taxon>Chordata</taxon>
        <taxon>Craniata</taxon>
        <taxon>Vertebrata</taxon>
        <taxon>Euteleostomi</taxon>
        <taxon>Archelosauria</taxon>
        <taxon>Archosauria</taxon>
        <taxon>Dinosauria</taxon>
        <taxon>Saurischia</taxon>
        <taxon>Theropoda</taxon>
        <taxon>Coelurosauria</taxon>
        <taxon>Aves</taxon>
        <taxon>Neognathae</taxon>
        <taxon>Neoaves</taxon>
        <taxon>Telluraves</taxon>
        <taxon>Australaves</taxon>
        <taxon>Passeriformes</taxon>
        <taxon>Sturnidae</taxon>
        <taxon>Lamprotornis</taxon>
    </lineage>
</organism>
<proteinExistence type="predicted"/>